<reference evidence="18" key="2">
    <citation type="submission" date="2025-09" db="UniProtKB">
        <authorList>
            <consortium name="Ensembl"/>
        </authorList>
    </citation>
    <scope>IDENTIFICATION</scope>
</reference>
<dbReference type="InterPro" id="IPR036427">
    <property type="entry name" value="Bromodomain-like_sf"/>
</dbReference>
<feature type="domain" description="Bromo" evidence="17">
    <location>
        <begin position="748"/>
        <end position="818"/>
    </location>
</feature>
<name>A0A8C3TJ29_CHESE</name>
<keyword evidence="10 14" id="KW-0103">Bromodomain</keyword>
<keyword evidence="7" id="KW-0007">Acetylation</keyword>
<dbReference type="SUPFAM" id="SSF47370">
    <property type="entry name" value="Bromodomain"/>
    <property type="match status" value="1"/>
</dbReference>
<dbReference type="Ensembl" id="ENSCSRT00000030545.1">
    <property type="protein sequence ID" value="ENSCSRP00000029373.1"/>
    <property type="gene ID" value="ENSCSRG00000021499.1"/>
</dbReference>
<keyword evidence="2" id="KW-1017">Isopeptide bond</keyword>
<dbReference type="InterPro" id="IPR037966">
    <property type="entry name" value="Brd8_Bromo_dom"/>
</dbReference>
<keyword evidence="6" id="KW-0156">Chromatin regulator</keyword>
<dbReference type="PANTHER" id="PTHR15398">
    <property type="entry name" value="BROMODOMAIN-CONTAINING PROTEIN 8"/>
    <property type="match status" value="1"/>
</dbReference>
<protein>
    <recommendedName>
        <fullName evidence="13">Bromodomain-containing protein 8</fullName>
    </recommendedName>
</protein>
<keyword evidence="19" id="KW-1185">Reference proteome</keyword>
<evidence type="ECO:0000313" key="19">
    <source>
        <dbReference type="Proteomes" id="UP000694403"/>
    </source>
</evidence>
<keyword evidence="8" id="KW-0805">Transcription regulation</keyword>
<keyword evidence="5" id="KW-0832">Ubl conjugation</keyword>
<evidence type="ECO:0000256" key="10">
    <source>
        <dbReference type="ARBA" id="ARBA00023117"/>
    </source>
</evidence>
<evidence type="ECO:0000256" key="16">
    <source>
        <dbReference type="SAM" id="MobiDB-lite"/>
    </source>
</evidence>
<feature type="region of interest" description="Disordered" evidence="16">
    <location>
        <begin position="272"/>
        <end position="291"/>
    </location>
</feature>
<keyword evidence="3" id="KW-0597">Phosphoprotein</keyword>
<feature type="region of interest" description="Disordered" evidence="16">
    <location>
        <begin position="851"/>
        <end position="873"/>
    </location>
</feature>
<evidence type="ECO:0000256" key="2">
    <source>
        <dbReference type="ARBA" id="ARBA00022499"/>
    </source>
</evidence>
<evidence type="ECO:0000256" key="12">
    <source>
        <dbReference type="ARBA" id="ARBA00023242"/>
    </source>
</evidence>
<keyword evidence="4" id="KW-0341">Growth regulation</keyword>
<proteinExistence type="predicted"/>
<dbReference type="AlphaFoldDB" id="A0A8C3TJ29"/>
<keyword evidence="11" id="KW-0804">Transcription</keyword>
<evidence type="ECO:0000256" key="11">
    <source>
        <dbReference type="ARBA" id="ARBA00023163"/>
    </source>
</evidence>
<accession>A0A8C3TJ29</accession>
<feature type="region of interest" description="Disordered" evidence="16">
    <location>
        <begin position="531"/>
        <end position="699"/>
    </location>
</feature>
<feature type="compositionally biased region" description="Basic and acidic residues" evidence="16">
    <location>
        <begin position="628"/>
        <end position="643"/>
    </location>
</feature>
<keyword evidence="12" id="KW-0539">Nucleus</keyword>
<dbReference type="PROSITE" id="PS50014">
    <property type="entry name" value="BROMODOMAIN_2"/>
    <property type="match status" value="1"/>
</dbReference>
<evidence type="ECO:0000256" key="3">
    <source>
        <dbReference type="ARBA" id="ARBA00022553"/>
    </source>
</evidence>
<dbReference type="Proteomes" id="UP000694403">
    <property type="component" value="Unplaced"/>
</dbReference>
<comment type="subcellular location">
    <subcellularLocation>
        <location evidence="1">Nucleus</location>
    </subcellularLocation>
</comment>
<evidence type="ECO:0000256" key="14">
    <source>
        <dbReference type="PROSITE-ProRule" id="PRU00035"/>
    </source>
</evidence>
<reference evidence="18" key="1">
    <citation type="submission" date="2025-08" db="UniProtKB">
        <authorList>
            <consortium name="Ensembl"/>
        </authorList>
    </citation>
    <scope>IDENTIFICATION</scope>
</reference>
<dbReference type="InterPro" id="IPR001487">
    <property type="entry name" value="Bromodomain"/>
</dbReference>
<evidence type="ECO:0000256" key="15">
    <source>
        <dbReference type="SAM" id="Coils"/>
    </source>
</evidence>
<feature type="compositionally biased region" description="Basic and acidic residues" evidence="16">
    <location>
        <begin position="563"/>
        <end position="574"/>
    </location>
</feature>
<feature type="compositionally biased region" description="Basic and acidic residues" evidence="16">
    <location>
        <begin position="855"/>
        <end position="870"/>
    </location>
</feature>
<organism evidence="18 19">
    <name type="scientific">Chelydra serpentina</name>
    <name type="common">Snapping turtle</name>
    <name type="synonym">Testudo serpentina</name>
    <dbReference type="NCBI Taxonomy" id="8475"/>
    <lineage>
        <taxon>Eukaryota</taxon>
        <taxon>Metazoa</taxon>
        <taxon>Chordata</taxon>
        <taxon>Craniata</taxon>
        <taxon>Vertebrata</taxon>
        <taxon>Euteleostomi</taxon>
        <taxon>Archelosauria</taxon>
        <taxon>Testudinata</taxon>
        <taxon>Testudines</taxon>
        <taxon>Cryptodira</taxon>
        <taxon>Durocryptodira</taxon>
        <taxon>Americhelydia</taxon>
        <taxon>Chelydroidea</taxon>
        <taxon>Chelydridae</taxon>
        <taxon>Chelydra</taxon>
    </lineage>
</organism>
<dbReference type="PRINTS" id="PR00503">
    <property type="entry name" value="BROMODOMAIN"/>
</dbReference>
<sequence length="902" mass="97808">MFPGGLCARLHPAPQTLSRRGSSGKMAAGTGKHKLLGAGPTEPWSVREKLCLASSVMRSGDQNWVSVSRAIKPFAEPGRPPDWFSQKHCASQYSELLETTETPKRKRGEKGEVVETVEDVIVRKLTAERVEELKKVIKETQEKYRQLKKDAELIQAGHMDSRLEELCNDIVVKKKMEEEEAEVKRKATDAAYQARQAVKNPPRRLTGVMVRSPAGSTSPGRDYALGDLSQQAVEETSPGVTPGTLPSTPVASFIGIPDTPPGSAPLDAPITPVTDDSPQKKMLGQKATPPPSPLLSELLKKGSLLPTSPRLVGESEMAVASGHMNSSGVLLEVGGVLPVLHGGEMQLASGAVPASPAASVSQSDTCVSMEAVSDPHTVTVSMDSSEISMIIDSIKKECLGTGTGSAAGPSKDHSMDGKEDLDLAEKMDIAVSYTGEELDFETVGDIIAIIEDKVDDHPEVLDVAAVEAALSFCEETDDPQALTGPWEHPIQQDHEKQAQIPHVAVTVKQERRDCDEPEAKEIQDLISIGELGSEIKTESPELEQNELDSEEATAGAMQIAETPELRGRETEEQQKVAAIVGENSETETESAKGETATHSTVKIEMPPDDDSSPPHVLNASDDSSQADVQHKFELSESMKEETRAAFGKDAQGEDDDEDGASEAASLEEPKEEDQGEGYLSEMDNEPPVSESDDGFSIHNAPLQSHTLADSIPSSPASSQFSVCSEDQEAIQAQKIWKKAIMLVWRAAANHRYANVFLQPVTDDIAPGYHSIVQRPMDLSTIKKNIENGLIRTTAEFQRDIMLMFQNAVMYNSSDHDVYHMAVEMQRDVLEQIQQFLATQLIMQTSESGISAKSLRGRDSTRKQDASEKDSVPMGSPAFLLSLFDGGTRGRRCAIEADMKMKK</sequence>
<dbReference type="Gene3D" id="1.20.920.10">
    <property type="entry name" value="Bromodomain-like"/>
    <property type="match status" value="1"/>
</dbReference>
<dbReference type="GO" id="GO:0035267">
    <property type="term" value="C:NuA4 histone acetyltransferase complex"/>
    <property type="evidence" value="ECO:0007669"/>
    <property type="project" value="TreeGrafter"/>
</dbReference>
<evidence type="ECO:0000256" key="8">
    <source>
        <dbReference type="ARBA" id="ARBA00023015"/>
    </source>
</evidence>
<dbReference type="SMART" id="SM00297">
    <property type="entry name" value="BROMO"/>
    <property type="match status" value="1"/>
</dbReference>
<dbReference type="CDD" id="cd05507">
    <property type="entry name" value="Bromo_brd8_like"/>
    <property type="match status" value="1"/>
</dbReference>
<dbReference type="GO" id="GO:0006325">
    <property type="term" value="P:chromatin organization"/>
    <property type="evidence" value="ECO:0007669"/>
    <property type="project" value="UniProtKB-KW"/>
</dbReference>
<evidence type="ECO:0000256" key="13">
    <source>
        <dbReference type="ARBA" id="ARBA00070695"/>
    </source>
</evidence>
<evidence type="ECO:0000256" key="7">
    <source>
        <dbReference type="ARBA" id="ARBA00022990"/>
    </source>
</evidence>
<evidence type="ECO:0000256" key="1">
    <source>
        <dbReference type="ARBA" id="ARBA00004123"/>
    </source>
</evidence>
<dbReference type="PANTHER" id="PTHR15398:SF13">
    <property type="entry name" value="BROMODOMAIN-CONTAINING PROTEIN 8"/>
    <property type="match status" value="1"/>
</dbReference>
<evidence type="ECO:0000256" key="9">
    <source>
        <dbReference type="ARBA" id="ARBA00023054"/>
    </source>
</evidence>
<dbReference type="FunFam" id="1.20.920.10:FF:000016">
    <property type="entry name" value="bromodomain-containing protein 8 isoform X1"/>
    <property type="match status" value="1"/>
</dbReference>
<dbReference type="Pfam" id="PF00439">
    <property type="entry name" value="Bromodomain"/>
    <property type="match status" value="1"/>
</dbReference>
<feature type="coiled-coil region" evidence="15">
    <location>
        <begin position="123"/>
        <end position="157"/>
    </location>
</feature>
<evidence type="ECO:0000256" key="5">
    <source>
        <dbReference type="ARBA" id="ARBA00022843"/>
    </source>
</evidence>
<evidence type="ECO:0000256" key="4">
    <source>
        <dbReference type="ARBA" id="ARBA00022604"/>
    </source>
</evidence>
<dbReference type="GO" id="GO:0005634">
    <property type="term" value="C:nucleus"/>
    <property type="evidence" value="ECO:0007669"/>
    <property type="project" value="UniProtKB-SubCell"/>
</dbReference>
<evidence type="ECO:0000256" key="6">
    <source>
        <dbReference type="ARBA" id="ARBA00022853"/>
    </source>
</evidence>
<feature type="region of interest" description="Disordered" evidence="16">
    <location>
        <begin position="11"/>
        <end position="39"/>
    </location>
</feature>
<evidence type="ECO:0000259" key="17">
    <source>
        <dbReference type="PROSITE" id="PS50014"/>
    </source>
</evidence>
<evidence type="ECO:0000313" key="18">
    <source>
        <dbReference type="Ensembl" id="ENSCSRP00000029373.1"/>
    </source>
</evidence>
<feature type="compositionally biased region" description="Acidic residues" evidence="16">
    <location>
        <begin position="540"/>
        <end position="551"/>
    </location>
</feature>
<keyword evidence="9 15" id="KW-0175">Coiled coil</keyword>